<dbReference type="GO" id="GO:0044165">
    <property type="term" value="C:host cell endoplasmic reticulum"/>
    <property type="evidence" value="ECO:0007669"/>
    <property type="project" value="UniProtKB-SubCell"/>
</dbReference>
<dbReference type="Pfam" id="PF04887">
    <property type="entry name" value="Pox_M2"/>
    <property type="match status" value="1"/>
</dbReference>
<comment type="subunit">
    <text evidence="12">Homooligomer. Interacts with host CD80 and CD86 when secreted.</text>
</comment>
<evidence type="ECO:0000256" key="13">
    <source>
        <dbReference type="ARBA" id="ARBA00034839"/>
    </source>
</evidence>
<reference evidence="16" key="1">
    <citation type="journal article" date="2017" name="Virus Genes">
        <title>Two novel poxviruses with unusual genome rearrangements: NY_014 and Murmansk.</title>
        <authorList>
            <person name="Smithson C."/>
            <person name="Meyer H."/>
            <person name="Gigante C.M."/>
            <person name="Gao J."/>
            <person name="Zhao H."/>
            <person name="Batra D."/>
            <person name="Damon I."/>
            <person name="Upton C."/>
            <person name="Li Y."/>
        </authorList>
    </citation>
    <scope>NUCLEOTIDE SEQUENCE [LARGE SCALE GENOMIC DNA]</scope>
    <source>
        <strain evidence="16">LEIV-11411</strain>
    </source>
</reference>
<comment type="similarity">
    <text evidence="11">Belongs to the orthopoxvirus OPG038 family.</text>
</comment>
<keyword evidence="3" id="KW-0244">Early protein</keyword>
<evidence type="ECO:0000313" key="16">
    <source>
        <dbReference type="EMBL" id="AST09387.1"/>
    </source>
</evidence>
<evidence type="ECO:0000256" key="12">
    <source>
        <dbReference type="ARBA" id="ARBA00034797"/>
    </source>
</evidence>
<keyword evidence="6" id="KW-0732">Signal</keyword>
<proteinExistence type="inferred from homology"/>
<dbReference type="GO" id="GO:0005576">
    <property type="term" value="C:extracellular region"/>
    <property type="evidence" value="ECO:0007669"/>
    <property type="project" value="UniProtKB-SubCell"/>
</dbReference>
<organism evidence="16">
    <name type="scientific">Murmansk poxvirus</name>
    <dbReference type="NCBI Taxonomy" id="2025359"/>
    <lineage>
        <taxon>Viruses</taxon>
        <taxon>Varidnaviria</taxon>
        <taxon>Bamfordvirae</taxon>
        <taxon>Nucleocytoviricota</taxon>
        <taxon>Pokkesviricetes</taxon>
        <taxon>Chitovirales</taxon>
        <taxon>Poxviridae</taxon>
        <taxon>Chordopoxvirinae</taxon>
        <taxon>Centapoxvirus</taxon>
        <taxon>Centapoxvirus microtuspox</taxon>
        <taxon>Murmansk microtuspox virus</taxon>
    </lineage>
</organism>
<evidence type="ECO:0000256" key="4">
    <source>
        <dbReference type="ARBA" id="ARBA00022525"/>
    </source>
</evidence>
<keyword evidence="7" id="KW-1100">Inhibition of host NF-kappa-B by virus</keyword>
<evidence type="ECO:0000256" key="11">
    <source>
        <dbReference type="ARBA" id="ARBA00034764"/>
    </source>
</evidence>
<keyword evidence="4" id="KW-0964">Secreted</keyword>
<evidence type="ECO:0000256" key="3">
    <source>
        <dbReference type="ARBA" id="ARBA00022518"/>
    </source>
</evidence>
<keyword evidence="9" id="KW-1038">Host endoplasmic reticulum</keyword>
<protein>
    <recommendedName>
        <fullName evidence="13">Early protein OPG038</fullName>
    </recommendedName>
    <alternativeName>
        <fullName evidence="14">Protein M2</fullName>
    </alternativeName>
</protein>
<keyword evidence="8" id="KW-0325">Glycoprotein</keyword>
<evidence type="ECO:0000256" key="2">
    <source>
        <dbReference type="ARBA" id="ARBA00004613"/>
    </source>
</evidence>
<dbReference type="PIRSF" id="PIRSF015982">
    <property type="entry name" value="VAC_M2L"/>
    <property type="match status" value="1"/>
</dbReference>
<dbReference type="InterPro" id="IPR006971">
    <property type="entry name" value="Poxvirus_M2"/>
</dbReference>
<evidence type="ECO:0000256" key="9">
    <source>
        <dbReference type="ARBA" id="ARBA00023184"/>
    </source>
</evidence>
<comment type="subcellular location">
    <subcellularLocation>
        <location evidence="1">Host endoplasmic reticulum</location>
    </subcellularLocation>
    <subcellularLocation>
        <location evidence="2">Secreted</location>
    </subcellularLocation>
</comment>
<evidence type="ECO:0000256" key="10">
    <source>
        <dbReference type="ARBA" id="ARBA00023280"/>
    </source>
</evidence>
<evidence type="ECO:0000256" key="6">
    <source>
        <dbReference type="ARBA" id="ARBA00022729"/>
    </source>
</evidence>
<evidence type="ECO:0000256" key="15">
    <source>
        <dbReference type="ARBA" id="ARBA00045309"/>
    </source>
</evidence>
<dbReference type="GO" id="GO:0085034">
    <property type="term" value="P:symbiont-mediated suppression of host NF-kappaB cascade"/>
    <property type="evidence" value="ECO:0007669"/>
    <property type="project" value="UniProtKB-KW"/>
</dbReference>
<evidence type="ECO:0000256" key="8">
    <source>
        <dbReference type="ARBA" id="ARBA00023180"/>
    </source>
</evidence>
<evidence type="ECO:0000256" key="1">
    <source>
        <dbReference type="ARBA" id="ARBA00004354"/>
    </source>
</evidence>
<evidence type="ECO:0000256" key="5">
    <source>
        <dbReference type="ARBA" id="ARBA00022581"/>
    </source>
</evidence>
<evidence type="ECO:0000256" key="14">
    <source>
        <dbReference type="ARBA" id="ARBA00034914"/>
    </source>
</evidence>
<keyword evidence="5" id="KW-0945">Host-virus interaction</keyword>
<keyword evidence="17" id="KW-1185">Reference proteome</keyword>
<name>A0A223FN35_9POXV</name>
<keyword evidence="10" id="KW-0899">Viral immunoevasion</keyword>
<comment type="function">
    <text evidence="15">Plays a role in immune evasion. When secreted, inhibits T-cell activation by preventing the binding of host CD80 and CD86 to soluble CTLA4 and CD28. In the infected cell, may inhibits host NF kappa B activation.</text>
</comment>
<accession>A0A223FN35</accession>
<dbReference type="Proteomes" id="UP000217350">
    <property type="component" value="Segment"/>
</dbReference>
<gene>
    <name evidence="16" type="ORF">Murmansk-192</name>
</gene>
<dbReference type="EMBL" id="MF001304">
    <property type="protein sequence ID" value="AST09387.1"/>
    <property type="molecule type" value="Genomic_DNA"/>
</dbReference>
<dbReference type="OrthoDB" id="10405at10239"/>
<evidence type="ECO:0000313" key="17">
    <source>
        <dbReference type="Proteomes" id="UP000217350"/>
    </source>
</evidence>
<sequence>MNSILLLICLLSVGYAVENTYKPLQCPAKNPRYWYLAAEITIGLDYNVISTIPGECHMVDSYVNRNAMIVLTGYGLEIKMTINDTDQKFVGAAEGIAKNNKLSILLFTTQRLDHVQHNISLTITCLEYNCGTVRYKDMLSEAMKHITDCDITINGNCIKCVNLYMDPIDPGFHHQGKYIIFNNDYDKRGSYGITFENQNPLEDCFIKLDDINYDICYRESI</sequence>
<evidence type="ECO:0000256" key="7">
    <source>
        <dbReference type="ARBA" id="ARBA00022863"/>
    </source>
</evidence>